<keyword evidence="3" id="KW-1185">Reference proteome</keyword>
<dbReference type="EMBL" id="JAGKQQ010000001">
    <property type="protein sequence ID" value="MBP3960144.1"/>
    <property type="molecule type" value="Genomic_DNA"/>
</dbReference>
<name>A0ABS5C2D4_9BACT</name>
<evidence type="ECO:0000256" key="1">
    <source>
        <dbReference type="SAM" id="MobiDB-lite"/>
    </source>
</evidence>
<gene>
    <name evidence="2" type="ORF">J8F10_33375</name>
</gene>
<organism evidence="2 3">
    <name type="scientific">Gemmata palustris</name>
    <dbReference type="NCBI Taxonomy" id="2822762"/>
    <lineage>
        <taxon>Bacteria</taxon>
        <taxon>Pseudomonadati</taxon>
        <taxon>Planctomycetota</taxon>
        <taxon>Planctomycetia</taxon>
        <taxon>Gemmatales</taxon>
        <taxon>Gemmataceae</taxon>
        <taxon>Gemmata</taxon>
    </lineage>
</organism>
<evidence type="ECO:0000313" key="3">
    <source>
        <dbReference type="Proteomes" id="UP000676565"/>
    </source>
</evidence>
<proteinExistence type="predicted"/>
<evidence type="ECO:0000313" key="2">
    <source>
        <dbReference type="EMBL" id="MBP3960144.1"/>
    </source>
</evidence>
<reference evidence="2 3" key="1">
    <citation type="submission" date="2021-04" db="EMBL/GenBank/DDBJ databases">
        <authorList>
            <person name="Ivanova A."/>
        </authorList>
    </citation>
    <scope>NUCLEOTIDE SEQUENCE [LARGE SCALE GENOMIC DNA]</scope>
    <source>
        <strain evidence="2 3">G18</strain>
    </source>
</reference>
<feature type="compositionally biased region" description="Basic residues" evidence="1">
    <location>
        <begin position="1"/>
        <end position="13"/>
    </location>
</feature>
<sequence length="90" mass="9753">MSGKKPQRRKKTAPKVTGVVGVGLDGEDGHTRVTRTEEMVVVGGSAGTHERMQETAIRFGENLEKRGKTLQEASVHEVIDLLRAAIEKTG</sequence>
<dbReference type="RefSeq" id="WP_210661223.1">
    <property type="nucleotide sequence ID" value="NZ_JAGKQQ010000001.1"/>
</dbReference>
<dbReference type="Proteomes" id="UP000676565">
    <property type="component" value="Unassembled WGS sequence"/>
</dbReference>
<comment type="caution">
    <text evidence="2">The sequence shown here is derived from an EMBL/GenBank/DDBJ whole genome shotgun (WGS) entry which is preliminary data.</text>
</comment>
<feature type="region of interest" description="Disordered" evidence="1">
    <location>
        <begin position="1"/>
        <end position="32"/>
    </location>
</feature>
<protein>
    <submittedName>
        <fullName evidence="2">Uncharacterized protein</fullName>
    </submittedName>
</protein>
<accession>A0ABS5C2D4</accession>